<comment type="subunit">
    <text evidence="6">Homodimer, and heterodimer with SH3GLB1.</text>
</comment>
<evidence type="ECO:0000259" key="11">
    <source>
        <dbReference type="PROSITE" id="PS50002"/>
    </source>
</evidence>
<keyword evidence="5 10" id="KW-0175">Coiled coil</keyword>
<evidence type="ECO:0000256" key="10">
    <source>
        <dbReference type="SAM" id="Coils"/>
    </source>
</evidence>
<dbReference type="SMART" id="SM00721">
    <property type="entry name" value="BAR"/>
    <property type="match status" value="1"/>
</dbReference>
<evidence type="ECO:0000256" key="2">
    <source>
        <dbReference type="ARBA" id="ARBA00006697"/>
    </source>
</evidence>
<evidence type="ECO:0000256" key="5">
    <source>
        <dbReference type="ARBA" id="ARBA00023054"/>
    </source>
</evidence>
<evidence type="ECO:0000313" key="13">
    <source>
        <dbReference type="Ensembl" id="ENSCPGP00000013168.1"/>
    </source>
</evidence>
<evidence type="ECO:0000256" key="4">
    <source>
        <dbReference type="ARBA" id="ARBA00022490"/>
    </source>
</evidence>
<evidence type="ECO:0000256" key="9">
    <source>
        <dbReference type="PROSITE-ProRule" id="PRU00192"/>
    </source>
</evidence>
<dbReference type="InterPro" id="IPR004148">
    <property type="entry name" value="BAR_dom"/>
</dbReference>
<dbReference type="GO" id="GO:0016020">
    <property type="term" value="C:membrane"/>
    <property type="evidence" value="ECO:0007669"/>
    <property type="project" value="TreeGrafter"/>
</dbReference>
<evidence type="ECO:0000256" key="6">
    <source>
        <dbReference type="ARBA" id="ARBA00038771"/>
    </source>
</evidence>
<dbReference type="PANTHER" id="PTHR14167">
    <property type="entry name" value="SH3 DOMAIN-CONTAINING"/>
    <property type="match status" value="1"/>
</dbReference>
<dbReference type="InterPro" id="IPR001452">
    <property type="entry name" value="SH3_domain"/>
</dbReference>
<dbReference type="FunFam" id="1.20.1270.60:FF:000017">
    <property type="entry name" value="endophilin-B2 isoform X1"/>
    <property type="match status" value="1"/>
</dbReference>
<keyword evidence="3 9" id="KW-0728">SH3 domain</keyword>
<dbReference type="CDD" id="cd07617">
    <property type="entry name" value="BAR_Endophilin_B2"/>
    <property type="match status" value="1"/>
</dbReference>
<comment type="similarity">
    <text evidence="2">Belongs to the endophilin family.</text>
</comment>
<keyword evidence="14" id="KW-1185">Reference proteome</keyword>
<dbReference type="Ensembl" id="ENSCPGT00000014435.1">
    <property type="protein sequence ID" value="ENSCPGP00000013168.1"/>
    <property type="gene ID" value="ENSCPGG00000009314.1"/>
</dbReference>
<dbReference type="Pfam" id="PF03114">
    <property type="entry name" value="BAR"/>
    <property type="match status" value="1"/>
</dbReference>
<dbReference type="FunFam" id="2.30.30.40:FF:000028">
    <property type="entry name" value="endophilin-B2 isoform X1"/>
    <property type="match status" value="1"/>
</dbReference>
<feature type="coiled-coil region" evidence="10">
    <location>
        <begin position="179"/>
        <end position="206"/>
    </location>
</feature>
<dbReference type="Gene3D" id="2.30.30.40">
    <property type="entry name" value="SH3 Domains"/>
    <property type="match status" value="1"/>
</dbReference>
<dbReference type="InterPro" id="IPR050384">
    <property type="entry name" value="Endophilin_SH3RF"/>
</dbReference>
<evidence type="ECO:0000256" key="7">
    <source>
        <dbReference type="ARBA" id="ARBA00040331"/>
    </source>
</evidence>
<evidence type="ECO:0000256" key="1">
    <source>
        <dbReference type="ARBA" id="ARBA00004496"/>
    </source>
</evidence>
<evidence type="ECO:0000256" key="8">
    <source>
        <dbReference type="ARBA" id="ARBA00042180"/>
    </source>
</evidence>
<dbReference type="Pfam" id="PF14604">
    <property type="entry name" value="SH3_9"/>
    <property type="match status" value="1"/>
</dbReference>
<feature type="domain" description="BAR" evidence="12">
    <location>
        <begin position="24"/>
        <end position="266"/>
    </location>
</feature>
<accession>A0A8C3JZB7</accession>
<keyword evidence="4" id="KW-0963">Cytoplasm</keyword>
<name>A0A8C3JZB7_9CHAR</name>
<dbReference type="Proteomes" id="UP000694419">
    <property type="component" value="Unplaced"/>
</dbReference>
<reference evidence="13" key="2">
    <citation type="submission" date="2025-09" db="UniProtKB">
        <authorList>
            <consortium name="Ensembl"/>
        </authorList>
    </citation>
    <scope>IDENTIFICATION</scope>
</reference>
<dbReference type="SMART" id="SM00326">
    <property type="entry name" value="SH3"/>
    <property type="match status" value="1"/>
</dbReference>
<evidence type="ECO:0000313" key="14">
    <source>
        <dbReference type="Proteomes" id="UP000694419"/>
    </source>
</evidence>
<dbReference type="SUPFAM" id="SSF103657">
    <property type="entry name" value="BAR/IMD domain-like"/>
    <property type="match status" value="1"/>
</dbReference>
<comment type="subcellular location">
    <subcellularLocation>
        <location evidence="1">Cytoplasm</location>
    </subcellularLocation>
</comment>
<dbReference type="PROSITE" id="PS51021">
    <property type="entry name" value="BAR"/>
    <property type="match status" value="1"/>
</dbReference>
<evidence type="ECO:0000259" key="12">
    <source>
        <dbReference type="PROSITE" id="PS51021"/>
    </source>
</evidence>
<dbReference type="GO" id="GO:0061024">
    <property type="term" value="P:membrane organization"/>
    <property type="evidence" value="ECO:0007669"/>
    <property type="project" value="TreeGrafter"/>
</dbReference>
<sequence>MDFNVKKLASDAGVFFSRAMQFTEEKLGQAEKTELDAHFENLLARADYTKNWTEKILRQTEVLLQPNPSARVEEFLYEKLDRKVPSRVTNGELLAQYMTEAASDFGPGTPYGKTLIKVGETQRRLGAAERDFIHSASLNFLTPLRNFLEGDWRTISKERRILQNRRLDLDACKARLKKAKAAEAKAALWSDEVEKAEHELRLTQTEFDRQAEVTRLLLEGISSTHVNHLRCLHEFVESQTNYYAQCYQYMLELQKQLGSSKGEIFSGTFVGNAESTSPPAAATSPPAVGAATLPAVPTIPVVPTIVGVPNTVAEGVLNPNEVKPPASGTRKARVLYDYEAADSTELALLADEMITVYSLPGMDPDWLIGERGNQKGKVPVTYLELLS</sequence>
<dbReference type="InterPro" id="IPR027267">
    <property type="entry name" value="AH/BAR_dom_sf"/>
</dbReference>
<evidence type="ECO:0000256" key="3">
    <source>
        <dbReference type="ARBA" id="ARBA00022443"/>
    </source>
</evidence>
<dbReference type="GO" id="GO:0005737">
    <property type="term" value="C:cytoplasm"/>
    <property type="evidence" value="ECO:0007669"/>
    <property type="project" value="UniProtKB-SubCell"/>
</dbReference>
<proteinExistence type="inferred from homology"/>
<reference evidence="13" key="1">
    <citation type="submission" date="2025-08" db="UniProtKB">
        <authorList>
            <consortium name="Ensembl"/>
        </authorList>
    </citation>
    <scope>IDENTIFICATION</scope>
</reference>
<dbReference type="AlphaFoldDB" id="A0A8C3JZB7"/>
<feature type="domain" description="SH3" evidence="11">
    <location>
        <begin position="327"/>
        <end position="387"/>
    </location>
</feature>
<dbReference type="SUPFAM" id="SSF50044">
    <property type="entry name" value="SH3-domain"/>
    <property type="match status" value="1"/>
</dbReference>
<dbReference type="PROSITE" id="PS50002">
    <property type="entry name" value="SH3"/>
    <property type="match status" value="1"/>
</dbReference>
<dbReference type="Gene3D" id="1.20.1270.60">
    <property type="entry name" value="Arfaptin homology (AH) domain/BAR domain"/>
    <property type="match status" value="1"/>
</dbReference>
<protein>
    <recommendedName>
        <fullName evidence="7">Endophilin-B2</fullName>
    </recommendedName>
    <alternativeName>
        <fullName evidence="8">SH3 domain-containing GRB2-like protein B2</fullName>
    </alternativeName>
</protein>
<dbReference type="InterPro" id="IPR036028">
    <property type="entry name" value="SH3-like_dom_sf"/>
</dbReference>
<dbReference type="PANTHER" id="PTHR14167:SF68">
    <property type="entry name" value="DREBRIN-LIKE PROTEIN-RELATED"/>
    <property type="match status" value="1"/>
</dbReference>
<organism evidence="13 14">
    <name type="scientific">Calidris pygmaea</name>
    <name type="common">Spoon-billed sandpiper</name>
    <dbReference type="NCBI Taxonomy" id="425635"/>
    <lineage>
        <taxon>Eukaryota</taxon>
        <taxon>Metazoa</taxon>
        <taxon>Chordata</taxon>
        <taxon>Craniata</taxon>
        <taxon>Vertebrata</taxon>
        <taxon>Euteleostomi</taxon>
        <taxon>Archelosauria</taxon>
        <taxon>Archosauria</taxon>
        <taxon>Dinosauria</taxon>
        <taxon>Saurischia</taxon>
        <taxon>Theropoda</taxon>
        <taxon>Coelurosauria</taxon>
        <taxon>Aves</taxon>
        <taxon>Neognathae</taxon>
        <taxon>Neoaves</taxon>
        <taxon>Charadriiformes</taxon>
        <taxon>Scolopacidae</taxon>
        <taxon>Calidris</taxon>
    </lineage>
</organism>